<comment type="caution">
    <text evidence="4">The sequence shown here is derived from an EMBL/GenBank/DDBJ whole genome shotgun (WGS) entry which is preliminary data.</text>
</comment>
<dbReference type="GO" id="GO:0009247">
    <property type="term" value="P:glycolipid biosynthetic process"/>
    <property type="evidence" value="ECO:0007669"/>
    <property type="project" value="TreeGrafter"/>
</dbReference>
<proteinExistence type="inferred from homology"/>
<feature type="domain" description="Saccharopine dehydrogenase NADP binding" evidence="3">
    <location>
        <begin position="116"/>
        <end position="189"/>
    </location>
</feature>
<feature type="transmembrane region" description="Helical" evidence="2">
    <location>
        <begin position="326"/>
        <end position="347"/>
    </location>
</feature>
<reference evidence="4" key="1">
    <citation type="submission" date="2021-08" db="EMBL/GenBank/DDBJ databases">
        <authorList>
            <person name="Misof B."/>
            <person name="Oliver O."/>
            <person name="Podsiadlowski L."/>
            <person name="Donath A."/>
            <person name="Peters R."/>
            <person name="Mayer C."/>
            <person name="Rust J."/>
            <person name="Gunkel S."/>
            <person name="Lesny P."/>
            <person name="Martin S."/>
            <person name="Oeyen J.P."/>
            <person name="Petersen M."/>
            <person name="Panagiotis P."/>
            <person name="Wilbrandt J."/>
            <person name="Tanja T."/>
        </authorList>
    </citation>
    <scope>NUCLEOTIDE SEQUENCE</scope>
    <source>
        <strain evidence="4">GBR_01_08_01A</strain>
        <tissue evidence="4">Thorax + abdomen</tissue>
    </source>
</reference>
<evidence type="ECO:0000259" key="3">
    <source>
        <dbReference type="Pfam" id="PF03435"/>
    </source>
</evidence>
<keyword evidence="2" id="KW-0812">Transmembrane</keyword>
<keyword evidence="5" id="KW-1185">Reference proteome</keyword>
<evidence type="ECO:0000256" key="1">
    <source>
        <dbReference type="ARBA" id="ARBA00038048"/>
    </source>
</evidence>
<dbReference type="PANTHER" id="PTHR12286:SF5">
    <property type="entry name" value="SACCHAROPINE DEHYDROGENASE-LIKE OXIDOREDUCTASE"/>
    <property type="match status" value="1"/>
</dbReference>
<dbReference type="GO" id="GO:0005811">
    <property type="term" value="C:lipid droplet"/>
    <property type="evidence" value="ECO:0007669"/>
    <property type="project" value="TreeGrafter"/>
</dbReference>
<evidence type="ECO:0000256" key="2">
    <source>
        <dbReference type="SAM" id="Phobius"/>
    </source>
</evidence>
<dbReference type="GO" id="GO:0005739">
    <property type="term" value="C:mitochondrion"/>
    <property type="evidence" value="ECO:0007669"/>
    <property type="project" value="TreeGrafter"/>
</dbReference>
<keyword evidence="2" id="KW-0472">Membrane</keyword>
<reference evidence="4" key="2">
    <citation type="journal article" date="2023" name="Commun. Biol.">
        <title>Intrasexual cuticular hydrocarbon dimorphism in a wasp sheds light on hydrocarbon biosynthesis genes in Hymenoptera.</title>
        <authorList>
            <person name="Moris V.C."/>
            <person name="Podsiadlowski L."/>
            <person name="Martin S."/>
            <person name="Oeyen J.P."/>
            <person name="Donath A."/>
            <person name="Petersen M."/>
            <person name="Wilbrandt J."/>
            <person name="Misof B."/>
            <person name="Liedtke D."/>
            <person name="Thamm M."/>
            <person name="Scheiner R."/>
            <person name="Schmitt T."/>
            <person name="Niehuis O."/>
        </authorList>
    </citation>
    <scope>NUCLEOTIDE SEQUENCE</scope>
    <source>
        <strain evidence="4">GBR_01_08_01A</strain>
    </source>
</reference>
<sequence length="475" mass="53469">MKVVERIYWFTQNEFTTTVQNLYYNELLSSETSISIFERSGILCRIPVHPFLIDVSKAVHVTKRGSEDLSVRTLNTGLYGRLHINFVESYYNGGKEALESVVKTYAPNIEDVPVIIADLQDEESIKKMTAKAKIVANCCGPYKFYGESVIKACIETKTHHIDVTGETTFMEEMQLKYDKAARDAGIYIISACGFDSIPSDLGVVFIQQKFGGDANSIEAYINIRFSGKHSGSVANYATLESLVYAFAYKKELRKIREKIYPEPLPDLQPKLKFRGLLPHRSAFSDGWSVLFPGADRAVVYRTQRFFYEKYKQRPVQFHEYVTFKSFFQVLAIIIMSAILFLMTKFSYGRNLILKYPGLFTLGYITHEPPKEDSLNNAHISLIFLARGWKEKLSEPTDVHADPPNKEMVTKVSGTNAYVITAVALILSAVTILKESDKMPKGGGVLTSGAAFSKTSIIDELNKNGITFEVISSIEK</sequence>
<comment type="similarity">
    <text evidence="1">Belongs to the saccharopine dehydrogenase family.</text>
</comment>
<evidence type="ECO:0000313" key="5">
    <source>
        <dbReference type="Proteomes" id="UP001258017"/>
    </source>
</evidence>
<name>A0AAD9RNV8_9HYME</name>
<protein>
    <recommendedName>
        <fullName evidence="3">Saccharopine dehydrogenase NADP binding domain-containing protein</fullName>
    </recommendedName>
</protein>
<dbReference type="Pfam" id="PF03435">
    <property type="entry name" value="Sacchrp_dh_NADP"/>
    <property type="match status" value="1"/>
</dbReference>
<dbReference type="AlphaFoldDB" id="A0AAD9RNV8"/>
<dbReference type="InterPro" id="IPR005097">
    <property type="entry name" value="Sacchrp_dh_NADP-bd"/>
</dbReference>
<dbReference type="EMBL" id="JAIFRP010000031">
    <property type="protein sequence ID" value="KAK2582606.1"/>
    <property type="molecule type" value="Genomic_DNA"/>
</dbReference>
<feature type="transmembrane region" description="Helical" evidence="2">
    <location>
        <begin position="414"/>
        <end position="432"/>
    </location>
</feature>
<dbReference type="Proteomes" id="UP001258017">
    <property type="component" value="Unassembled WGS sequence"/>
</dbReference>
<dbReference type="InterPro" id="IPR036291">
    <property type="entry name" value="NAD(P)-bd_dom_sf"/>
</dbReference>
<keyword evidence="2" id="KW-1133">Transmembrane helix</keyword>
<gene>
    <name evidence="4" type="ORF">KPH14_004894</name>
</gene>
<organism evidence="4 5">
    <name type="scientific">Odynerus spinipes</name>
    <dbReference type="NCBI Taxonomy" id="1348599"/>
    <lineage>
        <taxon>Eukaryota</taxon>
        <taxon>Metazoa</taxon>
        <taxon>Ecdysozoa</taxon>
        <taxon>Arthropoda</taxon>
        <taxon>Hexapoda</taxon>
        <taxon>Insecta</taxon>
        <taxon>Pterygota</taxon>
        <taxon>Neoptera</taxon>
        <taxon>Endopterygota</taxon>
        <taxon>Hymenoptera</taxon>
        <taxon>Apocrita</taxon>
        <taxon>Aculeata</taxon>
        <taxon>Vespoidea</taxon>
        <taxon>Vespidae</taxon>
        <taxon>Eumeninae</taxon>
        <taxon>Odynerus</taxon>
    </lineage>
</organism>
<dbReference type="PANTHER" id="PTHR12286">
    <property type="entry name" value="SACCHAROPINE DEHYDROGENASE-LIKE OXIDOREDUCTASE"/>
    <property type="match status" value="1"/>
</dbReference>
<dbReference type="InterPro" id="IPR051276">
    <property type="entry name" value="Saccharopine_DH-like_oxidrdct"/>
</dbReference>
<evidence type="ECO:0000313" key="4">
    <source>
        <dbReference type="EMBL" id="KAK2582606.1"/>
    </source>
</evidence>
<dbReference type="SUPFAM" id="SSF51735">
    <property type="entry name" value="NAD(P)-binding Rossmann-fold domains"/>
    <property type="match status" value="1"/>
</dbReference>
<accession>A0AAD9RNV8</accession>
<dbReference type="GO" id="GO:0005886">
    <property type="term" value="C:plasma membrane"/>
    <property type="evidence" value="ECO:0007669"/>
    <property type="project" value="TreeGrafter"/>
</dbReference>
<dbReference type="Gene3D" id="3.40.50.720">
    <property type="entry name" value="NAD(P)-binding Rossmann-like Domain"/>
    <property type="match status" value="1"/>
</dbReference>